<dbReference type="Proteomes" id="UP001270266">
    <property type="component" value="Unassembled WGS sequence"/>
</dbReference>
<dbReference type="EMBL" id="JARDVI010000004">
    <property type="protein sequence ID" value="MDY0418895.1"/>
    <property type="molecule type" value="Genomic_DNA"/>
</dbReference>
<accession>A0ABU5D4J8</accession>
<keyword evidence="2" id="KW-1185">Reference proteome</keyword>
<sequence>MSTEIIYNYTIDGVNKEARLFVDVSYEKYEDEILSDIELNEGVNIGGLITAGVRGNNEKRNDIDLLRRKLFKDKGLHQVFYTAENEKNKSSGTINI</sequence>
<reference evidence="1 2" key="1">
    <citation type="submission" date="2023-02" db="EMBL/GenBank/DDBJ databases">
        <title>The draft genomes of Enterobacter strains.</title>
        <authorList>
            <person name="He Y."/>
            <person name="Feng Y."/>
            <person name="Zong Z."/>
        </authorList>
    </citation>
    <scope>NUCLEOTIDE SEQUENCE [LARGE SCALE GENOMIC DNA]</scope>
    <source>
        <strain evidence="1 2">170198</strain>
    </source>
</reference>
<name>A0ABU5D4J8_9ENTR</name>
<organism evidence="1 2">
    <name type="scientific">Enterobacter chinensis</name>
    <dbReference type="NCBI Taxonomy" id="3030997"/>
    <lineage>
        <taxon>Bacteria</taxon>
        <taxon>Pseudomonadati</taxon>
        <taxon>Pseudomonadota</taxon>
        <taxon>Gammaproteobacteria</taxon>
        <taxon>Enterobacterales</taxon>
        <taxon>Enterobacteriaceae</taxon>
        <taxon>Enterobacter</taxon>
    </lineage>
</organism>
<dbReference type="RefSeq" id="WP_320386817.1">
    <property type="nucleotide sequence ID" value="NZ_JARDVI010000004.1"/>
</dbReference>
<evidence type="ECO:0000313" key="1">
    <source>
        <dbReference type="EMBL" id="MDY0418895.1"/>
    </source>
</evidence>
<gene>
    <name evidence="1" type="ORF">PYW49_14670</name>
</gene>
<comment type="caution">
    <text evidence="1">The sequence shown here is derived from an EMBL/GenBank/DDBJ whole genome shotgun (WGS) entry which is preliminary data.</text>
</comment>
<protein>
    <submittedName>
        <fullName evidence="1">Uncharacterized protein</fullName>
    </submittedName>
</protein>
<evidence type="ECO:0000313" key="2">
    <source>
        <dbReference type="Proteomes" id="UP001270266"/>
    </source>
</evidence>
<proteinExistence type="predicted"/>